<feature type="domain" description="Amidase" evidence="2">
    <location>
        <begin position="25"/>
        <end position="454"/>
    </location>
</feature>
<dbReference type="InterPro" id="IPR000120">
    <property type="entry name" value="Amidase"/>
</dbReference>
<dbReference type="PANTHER" id="PTHR11895:SF7">
    <property type="entry name" value="GLUTAMYL-TRNA(GLN) AMIDOTRANSFERASE SUBUNIT A, MITOCHONDRIAL"/>
    <property type="match status" value="1"/>
</dbReference>
<dbReference type="KEGG" id="bfz:BAU07_13175"/>
<dbReference type="AlphaFoldDB" id="A0A193GEN7"/>
<sequence>MNDLSYLSAVELGKLIRGKELSPVEVTRATLDRAERLQQSLNCFITLCGDEAMAAARAAEREIMAGHYRGPLHGVPYAAKDLVDTAGIRTTYGTVVYKDHVPEQDAVAVSRLKQAGAILFGKTTTPEFGSQSITRSPLFGDTRNAWSAERSSGGSSGGAAVAVACGIGAIGIATDGGGSTRIPASANGVVGLKQSLGVVPHSQALDAYGNQTYVTPMSRTVMDTVLMLDAMAGEHGCDPWSMTRGAASLHDNETAPSFQGSRIKYCLAPRGKLVEPAVEQAFHAALDIMADAGARIEAFEAGDEFDVEPIWRTINHTVWRTRFGKLVQERPADFSATFIRQIESAGEYTAADYQEAMFSRTRLFRHVERLLGDADVLVTPTLLRPALPLDQDLFSPFEIAGRRIEGIRSNWFPWTMPFNMTGNPAISLPNGFDAAGLPIGIQFIGSLGKDPDLLRLALAFEALTPHHYGKPIA</sequence>
<keyword evidence="3" id="KW-0808">Transferase</keyword>
<accession>A0A193GEN7</accession>
<dbReference type="Pfam" id="PF01425">
    <property type="entry name" value="Amidase"/>
    <property type="match status" value="1"/>
</dbReference>
<dbReference type="STRING" id="463014.BAU07_13175"/>
<evidence type="ECO:0000313" key="4">
    <source>
        <dbReference type="Proteomes" id="UP000091926"/>
    </source>
</evidence>
<evidence type="ECO:0000259" key="2">
    <source>
        <dbReference type="Pfam" id="PF01425"/>
    </source>
</evidence>
<protein>
    <submittedName>
        <fullName evidence="3">Glutamyl-tRNA amidotransferase</fullName>
    </submittedName>
</protein>
<dbReference type="InterPro" id="IPR023631">
    <property type="entry name" value="Amidase_dom"/>
</dbReference>
<dbReference type="GO" id="GO:0016740">
    <property type="term" value="F:transferase activity"/>
    <property type="evidence" value="ECO:0007669"/>
    <property type="project" value="UniProtKB-KW"/>
</dbReference>
<dbReference type="EMBL" id="CP016172">
    <property type="protein sequence ID" value="ANN77916.1"/>
    <property type="molecule type" value="Genomic_DNA"/>
</dbReference>
<dbReference type="RefSeq" id="WP_066658395.1">
    <property type="nucleotide sequence ID" value="NZ_CBCSCL010000001.1"/>
</dbReference>
<proteinExistence type="inferred from homology"/>
<reference evidence="3 4" key="1">
    <citation type="submission" date="2016-06" db="EMBL/GenBank/DDBJ databases">
        <title>Complete genome sequences of Bordetella bronchialis and Bordetella flabilis.</title>
        <authorList>
            <person name="LiPuma J.J."/>
            <person name="Spilker T."/>
        </authorList>
    </citation>
    <scope>NUCLEOTIDE SEQUENCE [LARGE SCALE GENOMIC DNA]</scope>
    <source>
        <strain evidence="3 4">AU10664</strain>
    </source>
</reference>
<dbReference type="Gene3D" id="3.90.1300.10">
    <property type="entry name" value="Amidase signature (AS) domain"/>
    <property type="match status" value="1"/>
</dbReference>
<dbReference type="PANTHER" id="PTHR11895">
    <property type="entry name" value="TRANSAMIDASE"/>
    <property type="match status" value="1"/>
</dbReference>
<dbReference type="InterPro" id="IPR036928">
    <property type="entry name" value="AS_sf"/>
</dbReference>
<dbReference type="SUPFAM" id="SSF75304">
    <property type="entry name" value="Amidase signature (AS) enzymes"/>
    <property type="match status" value="1"/>
</dbReference>
<keyword evidence="4" id="KW-1185">Reference proteome</keyword>
<organism evidence="3 4">
    <name type="scientific">Bordetella flabilis</name>
    <dbReference type="NCBI Taxonomy" id="463014"/>
    <lineage>
        <taxon>Bacteria</taxon>
        <taxon>Pseudomonadati</taxon>
        <taxon>Pseudomonadota</taxon>
        <taxon>Betaproteobacteria</taxon>
        <taxon>Burkholderiales</taxon>
        <taxon>Alcaligenaceae</taxon>
        <taxon>Bordetella</taxon>
    </lineage>
</organism>
<comment type="similarity">
    <text evidence="1">Belongs to the amidase family.</text>
</comment>
<evidence type="ECO:0000313" key="3">
    <source>
        <dbReference type="EMBL" id="ANN77916.1"/>
    </source>
</evidence>
<name>A0A193GEN7_9BORD</name>
<gene>
    <name evidence="3" type="ORF">BAU07_13175</name>
</gene>
<dbReference type="Proteomes" id="UP000091926">
    <property type="component" value="Chromosome"/>
</dbReference>
<dbReference type="OrthoDB" id="8576090at2"/>
<evidence type="ECO:0000256" key="1">
    <source>
        <dbReference type="ARBA" id="ARBA00009199"/>
    </source>
</evidence>